<evidence type="ECO:0000313" key="2">
    <source>
        <dbReference type="EMBL" id="SDU04760.1"/>
    </source>
</evidence>
<feature type="region of interest" description="Disordered" evidence="1">
    <location>
        <begin position="1"/>
        <end position="23"/>
    </location>
</feature>
<feature type="compositionally biased region" description="Low complexity" evidence="1">
    <location>
        <begin position="1"/>
        <end position="13"/>
    </location>
</feature>
<proteinExistence type="predicted"/>
<accession>A0A1H2FBK1</accession>
<dbReference type="Proteomes" id="UP000243232">
    <property type="component" value="Chromosome I"/>
</dbReference>
<dbReference type="RefSeq" id="WP_231975070.1">
    <property type="nucleotide sequence ID" value="NZ_LT629785.1"/>
</dbReference>
<dbReference type="AlphaFoldDB" id="A0A1H2FBK1"/>
<dbReference type="STRING" id="364197.SAMN05216296_1472"/>
<evidence type="ECO:0000313" key="3">
    <source>
        <dbReference type="Proteomes" id="UP000243232"/>
    </source>
</evidence>
<keyword evidence="3" id="KW-1185">Reference proteome</keyword>
<evidence type="ECO:0000256" key="1">
    <source>
        <dbReference type="SAM" id="MobiDB-lite"/>
    </source>
</evidence>
<protein>
    <recommendedName>
        <fullName evidence="4">DUF3077 domain-containing protein</fullName>
    </recommendedName>
</protein>
<dbReference type="EMBL" id="LT629785">
    <property type="protein sequence ID" value="SDU04760.1"/>
    <property type="molecule type" value="Genomic_DNA"/>
</dbReference>
<evidence type="ECO:0008006" key="4">
    <source>
        <dbReference type="Google" id="ProtNLM"/>
    </source>
</evidence>
<reference evidence="3" key="1">
    <citation type="submission" date="2016-10" db="EMBL/GenBank/DDBJ databases">
        <authorList>
            <person name="Varghese N."/>
            <person name="Submissions S."/>
        </authorList>
    </citation>
    <scope>NUCLEOTIDE SEQUENCE [LARGE SCALE GENOMIC DNA]</scope>
    <source>
        <strain evidence="3">DSM 17875</strain>
    </source>
</reference>
<name>A0A1H2FBK1_9PSED</name>
<organism evidence="2 3">
    <name type="scientific">Pseudomonas pohangensis</name>
    <dbReference type="NCBI Taxonomy" id="364197"/>
    <lineage>
        <taxon>Bacteria</taxon>
        <taxon>Pseudomonadati</taxon>
        <taxon>Pseudomonadota</taxon>
        <taxon>Gammaproteobacteria</taxon>
        <taxon>Pseudomonadales</taxon>
        <taxon>Pseudomonadaceae</taxon>
        <taxon>Pseudomonas</taxon>
    </lineage>
</organism>
<sequence>MQQSNSNSSTATAKTDPSIHQRFFTTPEDVLTVPENMPAGYPVDAISCAIARADAMLLLIEGQFDADDGRLADHVIANALWAVRGELAVIGKLVDHGHNTEQETAGKTAAQHI</sequence>
<gene>
    <name evidence="2" type="ORF">SAMN05216296_1472</name>
</gene>